<reference evidence="2" key="1">
    <citation type="submission" date="2019-12" db="EMBL/GenBank/DDBJ databases">
        <title>Genome sequencing and annotation of Brassica cretica.</title>
        <authorList>
            <person name="Studholme D.J."/>
            <person name="Sarris P.F."/>
        </authorList>
    </citation>
    <scope>NUCLEOTIDE SEQUENCE</scope>
    <source>
        <strain evidence="2">PFS-001/15</strain>
        <tissue evidence="2">Leaf</tissue>
    </source>
</reference>
<comment type="caution">
    <text evidence="2">The sequence shown here is derived from an EMBL/GenBank/DDBJ whole genome shotgun (WGS) entry which is preliminary data.</text>
</comment>
<organism evidence="2 3">
    <name type="scientific">Brassica cretica</name>
    <name type="common">Mustard</name>
    <dbReference type="NCBI Taxonomy" id="69181"/>
    <lineage>
        <taxon>Eukaryota</taxon>
        <taxon>Viridiplantae</taxon>
        <taxon>Streptophyta</taxon>
        <taxon>Embryophyta</taxon>
        <taxon>Tracheophyta</taxon>
        <taxon>Spermatophyta</taxon>
        <taxon>Magnoliopsida</taxon>
        <taxon>eudicotyledons</taxon>
        <taxon>Gunneridae</taxon>
        <taxon>Pentapetalae</taxon>
        <taxon>rosids</taxon>
        <taxon>malvids</taxon>
        <taxon>Brassicales</taxon>
        <taxon>Brassicaceae</taxon>
        <taxon>Brassiceae</taxon>
        <taxon>Brassica</taxon>
    </lineage>
</organism>
<evidence type="ECO:0008006" key="4">
    <source>
        <dbReference type="Google" id="ProtNLM"/>
    </source>
</evidence>
<accession>A0A8S9L2I3</accession>
<sequence>MSCFNSRVIVTHINPRSRRFQSLSDVASSDVVLAYSTFDTFRLGRSAQIIVGRLLRFGDSKNIKKQGEFMGITLLFLDEKNSVIHGFIPAGRAPYYRPSLRVGSVVRVSRFEVARCINMYKITDHLCLSSTPATRVFFSPDLPDTKQFKLSLSGAGGEHFNWLDDNAAISNKQLCSVGDLNMFLSSSTTQEGYFIYKARIVEVLTQNGWNYLSCIHCSKEIEQSGATLHCNRCFNSNITGVINQAIADNMYRVELLVDDGNNYATVVVLNKEMLKLTKQDAATLLLNEVISKPQTLIKTAAITQISKKLQVNSGGDGKLPHSDFIYMSRPTILSCPAILLLPTARSQSLQSVGRLLQREFSEASTSASPINTSTVEVEQGGRKDARE</sequence>
<proteinExistence type="predicted"/>
<dbReference type="CDD" id="cd04480">
    <property type="entry name" value="RPA1_DBD_A_like"/>
    <property type="match status" value="1"/>
</dbReference>
<dbReference type="SUPFAM" id="SSF50249">
    <property type="entry name" value="Nucleic acid-binding proteins"/>
    <property type="match status" value="2"/>
</dbReference>
<dbReference type="AlphaFoldDB" id="A0A8S9L2I3"/>
<dbReference type="Proteomes" id="UP000712281">
    <property type="component" value="Unassembled WGS sequence"/>
</dbReference>
<dbReference type="EMBL" id="QGKW02000717">
    <property type="protein sequence ID" value="KAF2600819.1"/>
    <property type="molecule type" value="Genomic_DNA"/>
</dbReference>
<feature type="compositionally biased region" description="Polar residues" evidence="1">
    <location>
        <begin position="362"/>
        <end position="376"/>
    </location>
</feature>
<dbReference type="InterPro" id="IPR012340">
    <property type="entry name" value="NA-bd_OB-fold"/>
</dbReference>
<protein>
    <recommendedName>
        <fullName evidence="4">Replication factor A C-terminal domain-containing protein</fullName>
    </recommendedName>
</protein>
<dbReference type="PANTHER" id="PTHR47165:SF4">
    <property type="entry name" value="OS03G0429900 PROTEIN"/>
    <property type="match status" value="1"/>
</dbReference>
<name>A0A8S9L2I3_BRACR</name>
<gene>
    <name evidence="2" type="ORF">F2Q68_00011206</name>
</gene>
<evidence type="ECO:0000313" key="3">
    <source>
        <dbReference type="Proteomes" id="UP000712281"/>
    </source>
</evidence>
<dbReference type="Gene3D" id="2.40.50.140">
    <property type="entry name" value="Nucleic acid-binding proteins"/>
    <property type="match status" value="2"/>
</dbReference>
<dbReference type="PANTHER" id="PTHR47165">
    <property type="entry name" value="OS03G0429900 PROTEIN"/>
    <property type="match status" value="1"/>
</dbReference>
<feature type="region of interest" description="Disordered" evidence="1">
    <location>
        <begin position="361"/>
        <end position="387"/>
    </location>
</feature>
<evidence type="ECO:0000256" key="1">
    <source>
        <dbReference type="SAM" id="MobiDB-lite"/>
    </source>
</evidence>
<evidence type="ECO:0000313" key="2">
    <source>
        <dbReference type="EMBL" id="KAF2600819.1"/>
    </source>
</evidence>